<dbReference type="HOGENOM" id="CLU_026091_0_0_4"/>
<organism evidence="2 3">
    <name type="scientific">Gallionella capsiferriformans (strain ES-2)</name>
    <name type="common">Gallionella ferruginea capsiferriformans (strain ES-2)</name>
    <dbReference type="NCBI Taxonomy" id="395494"/>
    <lineage>
        <taxon>Bacteria</taxon>
        <taxon>Pseudomonadati</taxon>
        <taxon>Pseudomonadota</taxon>
        <taxon>Betaproteobacteria</taxon>
        <taxon>Nitrosomonadales</taxon>
        <taxon>Gallionellaceae</taxon>
        <taxon>Gallionella</taxon>
    </lineage>
</organism>
<keyword evidence="1" id="KW-0472">Membrane</keyword>
<sequence>MSGFTSATAETVQSPVPHIALLLPLDAPGLGSAARTVQQGILAAVQNSALPVRAYSNYDETRSVVAAYKIAVASGAVAVIGPLTRNGIRQLADEKTLPVPTLALNIIDTPAPPQLYFFGLAIEAEARQIALLAKKQGKQQAIIVTANDPLARRLQFAFEAEWTASGGAILREIEYTGDTMVFADIAADPSTMAFFATDIEKSRTIRPYLPNNLAAYATSQLFSGNKDTLLNFDFDGIRFVDMPWLMQTDLPVVAAFPRAYPPLTTDQERLYALGIDAWRLINNLIANRAKQALDGVTGQIHLNGQTFTRTALPSLFYQGHAQAADAPLIQSAQLFPDQFKNASSVEAPVTFKP</sequence>
<dbReference type="GO" id="GO:0030234">
    <property type="term" value="F:enzyme regulator activity"/>
    <property type="evidence" value="ECO:0007669"/>
    <property type="project" value="TreeGrafter"/>
</dbReference>
<dbReference type="Gene3D" id="3.40.50.2300">
    <property type="match status" value="2"/>
</dbReference>
<gene>
    <name evidence="2" type="ordered locus">Galf_2892</name>
</gene>
<dbReference type="KEGG" id="gca:Galf_2892"/>
<proteinExistence type="predicted"/>
<dbReference type="SUPFAM" id="SSF53822">
    <property type="entry name" value="Periplasmic binding protein-like I"/>
    <property type="match status" value="1"/>
</dbReference>
<accession>D9SE62</accession>
<evidence type="ECO:0000313" key="3">
    <source>
        <dbReference type="Proteomes" id="UP000001235"/>
    </source>
</evidence>
<dbReference type="Pfam" id="PF04348">
    <property type="entry name" value="LppC"/>
    <property type="match status" value="2"/>
</dbReference>
<dbReference type="GO" id="GO:0031241">
    <property type="term" value="C:periplasmic side of cell outer membrane"/>
    <property type="evidence" value="ECO:0007669"/>
    <property type="project" value="TreeGrafter"/>
</dbReference>
<protein>
    <submittedName>
        <fullName evidence="2">LppC family lipoprotein</fullName>
    </submittedName>
</protein>
<name>D9SE62_GALCS</name>
<evidence type="ECO:0000313" key="2">
    <source>
        <dbReference type="EMBL" id="ADL56884.1"/>
    </source>
</evidence>
<dbReference type="PANTHER" id="PTHR38038">
    <property type="entry name" value="PENICILLIN-BINDING PROTEIN ACTIVATOR LPOA"/>
    <property type="match status" value="1"/>
</dbReference>
<dbReference type="InterPro" id="IPR028082">
    <property type="entry name" value="Peripla_BP_I"/>
</dbReference>
<dbReference type="CDD" id="cd06339">
    <property type="entry name" value="PBP1_YraM_LppC_lipoprotein-like"/>
    <property type="match status" value="1"/>
</dbReference>
<dbReference type="EMBL" id="CP002159">
    <property type="protein sequence ID" value="ADL56884.1"/>
    <property type="molecule type" value="Genomic_DNA"/>
</dbReference>
<evidence type="ECO:0000256" key="1">
    <source>
        <dbReference type="ARBA" id="ARBA00023136"/>
    </source>
</evidence>
<dbReference type="eggNOG" id="COG3107">
    <property type="taxonomic scope" value="Bacteria"/>
</dbReference>
<dbReference type="GO" id="GO:0009252">
    <property type="term" value="P:peptidoglycan biosynthetic process"/>
    <property type="evidence" value="ECO:0007669"/>
    <property type="project" value="TreeGrafter"/>
</dbReference>
<dbReference type="PANTHER" id="PTHR38038:SF1">
    <property type="entry name" value="PENICILLIN-BINDING PROTEIN ACTIVATOR LPOA"/>
    <property type="match status" value="1"/>
</dbReference>
<dbReference type="Proteomes" id="UP000001235">
    <property type="component" value="Chromosome"/>
</dbReference>
<keyword evidence="2" id="KW-0449">Lipoprotein</keyword>
<keyword evidence="3" id="KW-1185">Reference proteome</keyword>
<reference evidence="2 3" key="1">
    <citation type="submission" date="2010-08" db="EMBL/GenBank/DDBJ databases">
        <title>Complete sequence of Gallionella capsiferriformans ES-2.</title>
        <authorList>
            <consortium name="US DOE Joint Genome Institute"/>
            <person name="Lucas S."/>
            <person name="Copeland A."/>
            <person name="Lapidus A."/>
            <person name="Cheng J.-F."/>
            <person name="Bruce D."/>
            <person name="Goodwin L."/>
            <person name="Pitluck S."/>
            <person name="Chertkov O."/>
            <person name="Davenport K.W."/>
            <person name="Detter J.C."/>
            <person name="Han C."/>
            <person name="Tapia R."/>
            <person name="Land M."/>
            <person name="Hauser L."/>
            <person name="Chang Y.-J."/>
            <person name="Jeffries C."/>
            <person name="Kyrpides N."/>
            <person name="Ivanova N."/>
            <person name="Mikhailova N."/>
            <person name="Shelobolina E.S."/>
            <person name="Picardal F."/>
            <person name="Roden E."/>
            <person name="Emerson D."/>
            <person name="Woyke T."/>
        </authorList>
    </citation>
    <scope>NUCLEOTIDE SEQUENCE [LARGE SCALE GENOMIC DNA]</scope>
    <source>
        <strain evidence="2 3">ES-2</strain>
    </source>
</reference>
<dbReference type="AlphaFoldDB" id="D9SE62"/>
<dbReference type="InterPro" id="IPR007443">
    <property type="entry name" value="LpoA"/>
</dbReference>
<dbReference type="STRING" id="395494.Galf_2892"/>